<dbReference type="SMART" id="SM00342">
    <property type="entry name" value="HTH_ARAC"/>
    <property type="match status" value="1"/>
</dbReference>
<name>A0A4R1N445_9RHOB</name>
<dbReference type="PROSITE" id="PS01124">
    <property type="entry name" value="HTH_ARAC_FAMILY_2"/>
    <property type="match status" value="1"/>
</dbReference>
<feature type="domain" description="HTH araC/xylS-type" evidence="4">
    <location>
        <begin position="231"/>
        <end position="328"/>
    </location>
</feature>
<evidence type="ECO:0000256" key="1">
    <source>
        <dbReference type="ARBA" id="ARBA00023015"/>
    </source>
</evidence>
<dbReference type="InterPro" id="IPR032687">
    <property type="entry name" value="AraC-type_N"/>
</dbReference>
<evidence type="ECO:0000256" key="2">
    <source>
        <dbReference type="ARBA" id="ARBA00023125"/>
    </source>
</evidence>
<reference evidence="5 6" key="1">
    <citation type="submission" date="2019-03" db="EMBL/GenBank/DDBJ databases">
        <title>Genomic Encyclopedia of Archaeal and Bacterial Type Strains, Phase II (KMG-II): from individual species to whole genera.</title>
        <authorList>
            <person name="Goeker M."/>
        </authorList>
    </citation>
    <scope>NUCLEOTIDE SEQUENCE [LARGE SCALE GENOMIC DNA]</scope>
    <source>
        <strain evidence="5 6">DSM 26433</strain>
    </source>
</reference>
<dbReference type="Pfam" id="PF12625">
    <property type="entry name" value="Arabinose_bd"/>
    <property type="match status" value="1"/>
</dbReference>
<evidence type="ECO:0000313" key="6">
    <source>
        <dbReference type="Proteomes" id="UP000295673"/>
    </source>
</evidence>
<protein>
    <submittedName>
        <fullName evidence="5">AraC family transcriptional regulator</fullName>
    </submittedName>
</protein>
<keyword evidence="2" id="KW-0238">DNA-binding</keyword>
<dbReference type="InterPro" id="IPR009057">
    <property type="entry name" value="Homeodomain-like_sf"/>
</dbReference>
<dbReference type="EMBL" id="SMGR01000007">
    <property type="protein sequence ID" value="TCK98854.1"/>
    <property type="molecule type" value="Genomic_DNA"/>
</dbReference>
<dbReference type="InterPro" id="IPR018060">
    <property type="entry name" value="HTH_AraC"/>
</dbReference>
<dbReference type="PANTHER" id="PTHR47894">
    <property type="entry name" value="HTH-TYPE TRANSCRIPTIONAL REGULATOR GADX"/>
    <property type="match status" value="1"/>
</dbReference>
<proteinExistence type="predicted"/>
<evidence type="ECO:0000256" key="3">
    <source>
        <dbReference type="ARBA" id="ARBA00023163"/>
    </source>
</evidence>
<keyword evidence="6" id="KW-1185">Reference proteome</keyword>
<dbReference type="Proteomes" id="UP000295673">
    <property type="component" value="Unassembled WGS sequence"/>
</dbReference>
<keyword evidence="3" id="KW-0804">Transcription</keyword>
<dbReference type="PROSITE" id="PS00041">
    <property type="entry name" value="HTH_ARAC_FAMILY_1"/>
    <property type="match status" value="1"/>
</dbReference>
<evidence type="ECO:0000313" key="5">
    <source>
        <dbReference type="EMBL" id="TCK98854.1"/>
    </source>
</evidence>
<dbReference type="OrthoDB" id="9805730at2"/>
<dbReference type="PANTHER" id="PTHR47894:SF4">
    <property type="entry name" value="HTH-TYPE TRANSCRIPTIONAL REGULATOR GADX"/>
    <property type="match status" value="1"/>
</dbReference>
<keyword evidence="1" id="KW-0805">Transcription regulation</keyword>
<sequence length="330" mass="36880">MLQSPSPRYTFVKSQLEKDLGATAAKEIVSAAGLLGVREAEATVQDEARLIEFAVKKSNRPELAAQLGMAFRHSSTLSAFIARSSETLREAVLGVAHFLRPTDPTTVIERFEDGENETLRVYSREPQLLMNLPFQEFLVFALLARMRTVAGRELRPRSVQIKHGRSGDIRAYERLVGSPVLFGSKNTGIVFERAVLDQRLATHDAVLAAHLRRLGEVEIAESTQRRETLAEKVRRSILDGFPGKLKSREEVAEELGLSRRSMTRKLEAESTSYRDLATGIRLDLARTYLGQGLSVTETSYYLGYASQAVFSSTFKKWTGSTPKEFSKSHR</sequence>
<comment type="caution">
    <text evidence="5">The sequence shown here is derived from an EMBL/GenBank/DDBJ whole genome shotgun (WGS) entry which is preliminary data.</text>
</comment>
<dbReference type="AlphaFoldDB" id="A0A4R1N445"/>
<dbReference type="GO" id="GO:0000976">
    <property type="term" value="F:transcription cis-regulatory region binding"/>
    <property type="evidence" value="ECO:0007669"/>
    <property type="project" value="TreeGrafter"/>
</dbReference>
<organism evidence="5 6">
    <name type="scientific">Shimia isoporae</name>
    <dbReference type="NCBI Taxonomy" id="647720"/>
    <lineage>
        <taxon>Bacteria</taxon>
        <taxon>Pseudomonadati</taxon>
        <taxon>Pseudomonadota</taxon>
        <taxon>Alphaproteobacteria</taxon>
        <taxon>Rhodobacterales</taxon>
        <taxon>Roseobacteraceae</taxon>
    </lineage>
</organism>
<evidence type="ECO:0000259" key="4">
    <source>
        <dbReference type="PROSITE" id="PS01124"/>
    </source>
</evidence>
<dbReference type="GO" id="GO:0005829">
    <property type="term" value="C:cytosol"/>
    <property type="evidence" value="ECO:0007669"/>
    <property type="project" value="TreeGrafter"/>
</dbReference>
<accession>A0A4R1N445</accession>
<dbReference type="Pfam" id="PF12833">
    <property type="entry name" value="HTH_18"/>
    <property type="match status" value="1"/>
</dbReference>
<dbReference type="GO" id="GO:0003700">
    <property type="term" value="F:DNA-binding transcription factor activity"/>
    <property type="evidence" value="ECO:0007669"/>
    <property type="project" value="InterPro"/>
</dbReference>
<dbReference type="Gene3D" id="1.10.10.60">
    <property type="entry name" value="Homeodomain-like"/>
    <property type="match status" value="1"/>
</dbReference>
<dbReference type="RefSeq" id="WP_132862199.1">
    <property type="nucleotide sequence ID" value="NZ_SMGR01000007.1"/>
</dbReference>
<dbReference type="SUPFAM" id="SSF46689">
    <property type="entry name" value="Homeodomain-like"/>
    <property type="match status" value="1"/>
</dbReference>
<dbReference type="InterPro" id="IPR018062">
    <property type="entry name" value="HTH_AraC-typ_CS"/>
</dbReference>
<gene>
    <name evidence="5" type="ORF">BXY66_4096</name>
</gene>